<dbReference type="GO" id="GO:0016740">
    <property type="term" value="F:transferase activity"/>
    <property type="evidence" value="ECO:0007669"/>
    <property type="project" value="UniProtKB-KW"/>
</dbReference>
<proteinExistence type="inferred from homology"/>
<keyword evidence="4" id="KW-0479">Metal-binding</keyword>
<dbReference type="PANTHER" id="PTHR12215:SF10">
    <property type="entry name" value="L-AMINOADIPATE-SEMIALDEHYDE DEHYDROGENASE-PHOSPHOPANTETHEINYL TRANSFERASE"/>
    <property type="match status" value="1"/>
</dbReference>
<sequence>MHIYGVNINHNLYETLFKEMTQYVSPEKKAKIHRFRKPVDQVRSLFGDLIIRYILCKHYGLHNNEIRYEYQEFGKPYLPLHPHYHFNISHSGDWVVGVVSTSLVGIDIEKITDLKTDASSLALTAEEIEKFRKLNETERNAYFFELWTLKESYSKATGKGLSEGLNTLRISTDNGIIHILKDENTIDAYFQILECIAGYKFSLCSLSESLHKNIKLFPLNGFSEEAKAFFML</sequence>
<comment type="caution">
    <text evidence="8">The sequence shown here is derived from an EMBL/GenBank/DDBJ whole genome shotgun (WGS) entry which is preliminary data.</text>
</comment>
<name>A0ABU4RCI6_9FLAO</name>
<evidence type="ECO:0000256" key="5">
    <source>
        <dbReference type="ARBA" id="ARBA00022842"/>
    </source>
</evidence>
<evidence type="ECO:0000259" key="7">
    <source>
        <dbReference type="Pfam" id="PF22624"/>
    </source>
</evidence>
<evidence type="ECO:0000256" key="2">
    <source>
        <dbReference type="ARBA" id="ARBA00010990"/>
    </source>
</evidence>
<evidence type="ECO:0000256" key="3">
    <source>
        <dbReference type="ARBA" id="ARBA00022679"/>
    </source>
</evidence>
<reference evidence="8 9" key="1">
    <citation type="submission" date="2023-11" db="EMBL/GenBank/DDBJ databases">
        <title>Unpublished Manusciprt.</title>
        <authorList>
            <person name="Saticioglu I.B."/>
            <person name="Ay H."/>
            <person name="Ajmi N."/>
            <person name="Altun S."/>
            <person name="Duman M."/>
        </authorList>
    </citation>
    <scope>NUCLEOTIDE SEQUENCE [LARGE SCALE GENOMIC DNA]</scope>
    <source>
        <strain evidence="8 9">Fl-318</strain>
    </source>
</reference>
<dbReference type="InterPro" id="IPR050559">
    <property type="entry name" value="P-Pant_transferase_sf"/>
</dbReference>
<keyword evidence="3 8" id="KW-0808">Transferase</keyword>
<dbReference type="Proteomes" id="UP001273350">
    <property type="component" value="Unassembled WGS sequence"/>
</dbReference>
<dbReference type="InterPro" id="IPR008278">
    <property type="entry name" value="4-PPantetheinyl_Trfase_dom"/>
</dbReference>
<keyword evidence="5" id="KW-0460">Magnesium</keyword>
<dbReference type="RefSeq" id="WP_230001646.1">
    <property type="nucleotide sequence ID" value="NZ_CP087134.1"/>
</dbReference>
<comment type="cofactor">
    <cofactor evidence="1">
        <name>Mg(2+)</name>
        <dbReference type="ChEBI" id="CHEBI:18420"/>
    </cofactor>
</comment>
<evidence type="ECO:0000256" key="4">
    <source>
        <dbReference type="ARBA" id="ARBA00022723"/>
    </source>
</evidence>
<dbReference type="Pfam" id="PF01648">
    <property type="entry name" value="ACPS"/>
    <property type="match status" value="1"/>
</dbReference>
<dbReference type="Pfam" id="PF22624">
    <property type="entry name" value="AASDHPPT_N"/>
    <property type="match status" value="1"/>
</dbReference>
<feature type="domain" description="4'-phosphopantetheinyl transferase N-terminal" evidence="7">
    <location>
        <begin position="17"/>
        <end position="98"/>
    </location>
</feature>
<dbReference type="InterPro" id="IPR055066">
    <property type="entry name" value="AASDHPPT_N"/>
</dbReference>
<evidence type="ECO:0000313" key="9">
    <source>
        <dbReference type="Proteomes" id="UP001273350"/>
    </source>
</evidence>
<accession>A0ABU4RCI6</accession>
<dbReference type="Gene3D" id="3.90.470.20">
    <property type="entry name" value="4'-phosphopantetheinyl transferase domain"/>
    <property type="match status" value="2"/>
</dbReference>
<dbReference type="NCBIfam" id="TIGR00556">
    <property type="entry name" value="pantethn_trn"/>
    <property type="match status" value="1"/>
</dbReference>
<evidence type="ECO:0000256" key="1">
    <source>
        <dbReference type="ARBA" id="ARBA00001946"/>
    </source>
</evidence>
<dbReference type="InterPro" id="IPR037143">
    <property type="entry name" value="4-PPantetheinyl_Trfase_dom_sf"/>
</dbReference>
<dbReference type="SUPFAM" id="SSF56214">
    <property type="entry name" value="4'-phosphopantetheinyl transferase"/>
    <property type="match status" value="2"/>
</dbReference>
<protein>
    <submittedName>
        <fullName evidence="8">4'-phosphopantetheinyl transferase superfamily protein</fullName>
    </submittedName>
</protein>
<feature type="domain" description="4'-phosphopantetheinyl transferase" evidence="6">
    <location>
        <begin position="104"/>
        <end position="204"/>
    </location>
</feature>
<evidence type="ECO:0000313" key="8">
    <source>
        <dbReference type="EMBL" id="MDX6189708.1"/>
    </source>
</evidence>
<dbReference type="PANTHER" id="PTHR12215">
    <property type="entry name" value="PHOSPHOPANTETHEINE TRANSFERASE"/>
    <property type="match status" value="1"/>
</dbReference>
<gene>
    <name evidence="8" type="ORF">SGQ83_10125</name>
</gene>
<keyword evidence="9" id="KW-1185">Reference proteome</keyword>
<organism evidence="8 9">
    <name type="scientific">Flavobacterium cupriresistens</name>
    <dbReference type="NCBI Taxonomy" id="2893885"/>
    <lineage>
        <taxon>Bacteria</taxon>
        <taxon>Pseudomonadati</taxon>
        <taxon>Bacteroidota</taxon>
        <taxon>Flavobacteriia</taxon>
        <taxon>Flavobacteriales</taxon>
        <taxon>Flavobacteriaceae</taxon>
        <taxon>Flavobacterium</taxon>
    </lineage>
</organism>
<dbReference type="InterPro" id="IPR004568">
    <property type="entry name" value="Ppantetheine-prot_Trfase_dom"/>
</dbReference>
<dbReference type="EMBL" id="JAWXVI010000005">
    <property type="protein sequence ID" value="MDX6189708.1"/>
    <property type="molecule type" value="Genomic_DNA"/>
</dbReference>
<evidence type="ECO:0000259" key="6">
    <source>
        <dbReference type="Pfam" id="PF01648"/>
    </source>
</evidence>
<comment type="similarity">
    <text evidence="2">Belongs to the P-Pant transferase superfamily. Gsp/Sfp/HetI/AcpT family.</text>
</comment>